<reference evidence="1 2" key="1">
    <citation type="submission" date="2024-09" db="EMBL/GenBank/DDBJ databases">
        <authorList>
            <person name="Lee S.D."/>
        </authorList>
    </citation>
    <scope>NUCLEOTIDE SEQUENCE [LARGE SCALE GENOMIC DNA]</scope>
    <source>
        <strain evidence="1 2">N1-1</strain>
    </source>
</reference>
<comment type="caution">
    <text evidence="1">The sequence shown here is derived from an EMBL/GenBank/DDBJ whole genome shotgun (WGS) entry which is preliminary data.</text>
</comment>
<accession>A0ABV6V9H1</accession>
<evidence type="ECO:0000313" key="2">
    <source>
        <dbReference type="Proteomes" id="UP001592582"/>
    </source>
</evidence>
<dbReference type="Proteomes" id="UP001592582">
    <property type="component" value="Unassembled WGS sequence"/>
</dbReference>
<organism evidence="1 2">
    <name type="scientific">Streptacidiphilus alkalitolerans</name>
    <dbReference type="NCBI Taxonomy" id="3342712"/>
    <lineage>
        <taxon>Bacteria</taxon>
        <taxon>Bacillati</taxon>
        <taxon>Actinomycetota</taxon>
        <taxon>Actinomycetes</taxon>
        <taxon>Kitasatosporales</taxon>
        <taxon>Streptomycetaceae</taxon>
        <taxon>Streptacidiphilus</taxon>
    </lineage>
</organism>
<sequence length="221" mass="23991">MTSPQQSAALAAEWAQHADLNLREARHSRTQAQSRASGLDSEQEAQQTERWQRRAEQSTAKAKEARLMALMWAAVASARAPIEALPAACVSASWHDEHGVHRCKGGHSPDAKHSDGVQSWDTVEIIPPAEPTSPSSRCPYCGCLDRHCDKCLTECALPPFYEPGTSKPIAIRRRSAPDVLRFHADVLAQISRGAVTAEAHASITAARVGMNLLADQLEAQD</sequence>
<evidence type="ECO:0000313" key="1">
    <source>
        <dbReference type="EMBL" id="MFC1410366.1"/>
    </source>
</evidence>
<proteinExistence type="predicted"/>
<gene>
    <name evidence="1" type="ORF">ACEZDG_13935</name>
</gene>
<name>A0ABV6V9H1_9ACTN</name>
<protein>
    <submittedName>
        <fullName evidence="1">Uncharacterized protein</fullName>
    </submittedName>
</protein>
<keyword evidence="2" id="KW-1185">Reference proteome</keyword>
<dbReference type="EMBL" id="JBHEZX010000005">
    <property type="protein sequence ID" value="MFC1410366.1"/>
    <property type="molecule type" value="Genomic_DNA"/>
</dbReference>